<dbReference type="Proteomes" id="UP001497493">
    <property type="component" value="Chromosome"/>
</dbReference>
<feature type="region of interest" description="Disordered" evidence="1">
    <location>
        <begin position="1"/>
        <end position="94"/>
    </location>
</feature>
<evidence type="ECO:0000256" key="1">
    <source>
        <dbReference type="SAM" id="MobiDB-lite"/>
    </source>
</evidence>
<protein>
    <submittedName>
        <fullName evidence="2">Uncharacterized protein</fullName>
    </submittedName>
</protein>
<feature type="compositionally biased region" description="Basic and acidic residues" evidence="1">
    <location>
        <begin position="64"/>
        <end position="77"/>
    </location>
</feature>
<name>A0ABM9NKG4_9GAMM</name>
<sequence>MRSAGERSAGLAALRDKGARDWPEPGDVEAFNAVFTASVQPMPEPGPPERDAAEARAATATTGEEDRPTVPDFKEPSEPTAPEMPEAKQEDLFD</sequence>
<proteinExistence type="predicted"/>
<keyword evidence="3" id="KW-1185">Reference proteome</keyword>
<dbReference type="EMBL" id="OZ026884">
    <property type="protein sequence ID" value="CAL1241127.1"/>
    <property type="molecule type" value="Genomic_DNA"/>
</dbReference>
<evidence type="ECO:0000313" key="2">
    <source>
        <dbReference type="EMBL" id="CAL1241127.1"/>
    </source>
</evidence>
<organism evidence="2 3">
    <name type="scientific">Candidatus Methylocalor cossyra</name>
    <dbReference type="NCBI Taxonomy" id="3108543"/>
    <lineage>
        <taxon>Bacteria</taxon>
        <taxon>Pseudomonadati</taxon>
        <taxon>Pseudomonadota</taxon>
        <taxon>Gammaproteobacteria</taxon>
        <taxon>Methylococcales</taxon>
        <taxon>Methylococcaceae</taxon>
        <taxon>Candidatus Methylocalor</taxon>
    </lineage>
</organism>
<reference evidence="2 3" key="1">
    <citation type="submission" date="2024-04" db="EMBL/GenBank/DDBJ databases">
        <authorList>
            <person name="Cremers G."/>
        </authorList>
    </citation>
    <scope>NUCLEOTIDE SEQUENCE [LARGE SCALE GENOMIC DNA]</scope>
    <source>
        <strain evidence="2">MeCH1-AG</strain>
    </source>
</reference>
<feature type="compositionally biased region" description="Basic and acidic residues" evidence="1">
    <location>
        <begin position="14"/>
        <end position="23"/>
    </location>
</feature>
<evidence type="ECO:0000313" key="3">
    <source>
        <dbReference type="Proteomes" id="UP001497493"/>
    </source>
</evidence>
<gene>
    <name evidence="2" type="ORF">MECH1_V1_2351</name>
</gene>
<accession>A0ABM9NKG4</accession>
<feature type="compositionally biased region" description="Basic and acidic residues" evidence="1">
    <location>
        <begin position="85"/>
        <end position="94"/>
    </location>
</feature>